<dbReference type="GO" id="GO:0016787">
    <property type="term" value="F:hydrolase activity"/>
    <property type="evidence" value="ECO:0007669"/>
    <property type="project" value="UniProtKB-KW"/>
</dbReference>
<dbReference type="PANTHER" id="PTHR46825">
    <property type="entry name" value="D-ALANYL-D-ALANINE-CARBOXYPEPTIDASE/ENDOPEPTIDASE AMPH"/>
    <property type="match status" value="1"/>
</dbReference>
<dbReference type="Pfam" id="PF17660">
    <property type="entry name" value="BTRD1"/>
    <property type="match status" value="3"/>
</dbReference>
<dbReference type="Proteomes" id="UP000267464">
    <property type="component" value="Unassembled WGS sequence"/>
</dbReference>
<sequence length="866" mass="93510">MATACWSLSVTRRSWTAVLSAGRDWAVAPMAANARAKAKARVAGRGRIEVMKVSCEVGRVSFMPLVRTVPANGVNAPGPFCPSRTWGILRGRLGMFHGRTAHYIAAHSNNELASMSQIQRRDFIATGIAGLSLPLWSTPARAALTPQNTVAWHGRNTAEHKALVDKWAADGFRTLSLSIYDEPANPLYAAVMVKRAAVHAEHQVFPRTHAQMLQEITDHTKQGRGMYLVGVTGSGNSAVYAASFKPMNDLPIVHLDMSRSDFSTINTAQHKAGRMLMWVDAFGDAANPRFAGIWNTNPGNVAWTIDGYDPATGKQDLDLTDTLLQQRFEAISSIGGRPAHIALSPSGATVENFVDTTIGPWVSRGAMTSQAYQDEFDKQVKAGRLPLQVSANGSGANARFAAIFATREETDARVHRNQGPVTVAAIDKAMKDYLEAENLRGVALAIARGNKLVYAKGYTWAEPGYTDITPQTLFRQASVSKTYCGVAMMRLMQLKPEIKLDTKVQSIMNLKQPNGSAPADSRWADITIKHLLESDSGIPQGLMYSSAAAAQAFNKPLPATHAQLLSYATTQMLTGAPGDKNNSVYGNFDYMFLGEIIAKVLGVGSFVQALDQLVLKPLSLTHTRGSRSLITDQLPGEARHHMTVYDPDAGWALYPFEVLPDQRGLGGKLVPTHYGNLDYEMFTGAGGLSASVVDVARLGAMFSVRSGNPVLSSDTIDKMMQAVVDAGATLKTSAGKGSHGYYGLDWAQINDAAKHVVTGSKGGWLPGQGTVLQFTTGGFTYAIAINGNADVKFDWMTPVATAAQAQSWSDDDLFHTAFGMPTLGNNFSQIIQLPVSQLQAVKSMTMVRESMGVARPTRPQFILQKR</sequence>
<dbReference type="Gene3D" id="3.40.710.10">
    <property type="entry name" value="DD-peptidase/beta-lactamase superfamily"/>
    <property type="match status" value="1"/>
</dbReference>
<dbReference type="InterPro" id="IPR001466">
    <property type="entry name" value="Beta-lactam-related"/>
</dbReference>
<reference evidence="2 3" key="1">
    <citation type="submission" date="2018-08" db="EMBL/GenBank/DDBJ databases">
        <authorList>
            <person name="Khan S.A."/>
            <person name="Jeon C.O."/>
            <person name="Chun B.H."/>
            <person name="Jeong S.E."/>
        </authorList>
    </citation>
    <scope>NUCLEOTIDE SEQUENCE [LARGE SCALE GENOMIC DNA]</scope>
    <source>
        <strain evidence="2 3">S-16</strain>
    </source>
</reference>
<proteinExistence type="predicted"/>
<dbReference type="InterPro" id="IPR012338">
    <property type="entry name" value="Beta-lactam/transpept-like"/>
</dbReference>
<reference evidence="2 3" key="2">
    <citation type="submission" date="2018-12" db="EMBL/GenBank/DDBJ databases">
        <title>Rhizobacter gummiphilus sp. nov., a rubber-degrading bacterium isolated from the soil of a botanical garden in Japan.</title>
        <authorList>
            <person name="Shunsuke S.S."/>
        </authorList>
    </citation>
    <scope>NUCLEOTIDE SEQUENCE [LARGE SCALE GENOMIC DNA]</scope>
    <source>
        <strain evidence="2 3">S-16</strain>
    </source>
</reference>
<feature type="domain" description="Beta-lactamase-related" evidence="1">
    <location>
        <begin position="426"/>
        <end position="776"/>
    </location>
</feature>
<dbReference type="AlphaFoldDB" id="A0A3N7JU83"/>
<evidence type="ECO:0000259" key="1">
    <source>
        <dbReference type="Pfam" id="PF00144"/>
    </source>
</evidence>
<dbReference type="InterPro" id="IPR049511">
    <property type="entry name" value="PGH-like_rpt"/>
</dbReference>
<comment type="caution">
    <text evidence="2">The sequence shown here is derived from an EMBL/GenBank/DDBJ whole genome shotgun (WGS) entry which is preliminary data.</text>
</comment>
<dbReference type="Pfam" id="PF00144">
    <property type="entry name" value="Beta-lactamase"/>
    <property type="match status" value="1"/>
</dbReference>
<dbReference type="PANTHER" id="PTHR46825:SF9">
    <property type="entry name" value="BETA-LACTAMASE-RELATED DOMAIN-CONTAINING PROTEIN"/>
    <property type="match status" value="1"/>
</dbReference>
<accession>A0A3N7JU83</accession>
<dbReference type="EMBL" id="QUSW01000007">
    <property type="protein sequence ID" value="RQP22515.1"/>
    <property type="molecule type" value="Genomic_DNA"/>
</dbReference>
<gene>
    <name evidence="2" type="ORF">DZC73_23105</name>
</gene>
<keyword evidence="3" id="KW-1185">Reference proteome</keyword>
<keyword evidence="2" id="KW-0378">Hydrolase</keyword>
<evidence type="ECO:0000313" key="3">
    <source>
        <dbReference type="Proteomes" id="UP000267464"/>
    </source>
</evidence>
<protein>
    <submittedName>
        <fullName evidence="2">Class A beta-lactamase-related serine hydrolase</fullName>
    </submittedName>
</protein>
<name>A0A3N7JU83_9BURK</name>
<organism evidence="2 3">
    <name type="scientific">Piscinibacter terrae</name>
    <dbReference type="NCBI Taxonomy" id="2496871"/>
    <lineage>
        <taxon>Bacteria</taxon>
        <taxon>Pseudomonadati</taxon>
        <taxon>Pseudomonadota</taxon>
        <taxon>Betaproteobacteria</taxon>
        <taxon>Burkholderiales</taxon>
        <taxon>Sphaerotilaceae</taxon>
        <taxon>Piscinibacter</taxon>
    </lineage>
</organism>
<dbReference type="SUPFAM" id="SSF56601">
    <property type="entry name" value="beta-lactamase/transpeptidase-like"/>
    <property type="match status" value="1"/>
</dbReference>
<evidence type="ECO:0000313" key="2">
    <source>
        <dbReference type="EMBL" id="RQP22515.1"/>
    </source>
</evidence>
<dbReference type="InterPro" id="IPR050491">
    <property type="entry name" value="AmpC-like"/>
</dbReference>